<dbReference type="Gene3D" id="1.10.8.730">
    <property type="match status" value="1"/>
</dbReference>
<protein>
    <submittedName>
        <fullName evidence="3">DUF87 domain-containing protein</fullName>
    </submittedName>
</protein>
<accession>A0A9X4NJP0</accession>
<proteinExistence type="predicted"/>
<dbReference type="SUPFAM" id="SSF52540">
    <property type="entry name" value="P-loop containing nucleoside triphosphate hydrolases"/>
    <property type="match status" value="1"/>
</dbReference>
<dbReference type="PANTHER" id="PTHR30121:SF6">
    <property type="entry name" value="SLR6007 PROTEIN"/>
    <property type="match status" value="1"/>
</dbReference>
<dbReference type="PANTHER" id="PTHR30121">
    <property type="entry name" value="UNCHARACTERIZED PROTEIN YJGR-RELATED"/>
    <property type="match status" value="1"/>
</dbReference>
<dbReference type="NCBIfam" id="NF045971">
    <property type="entry name" value="conju_CD1110"/>
    <property type="match status" value="1"/>
</dbReference>
<dbReference type="InterPro" id="IPR051162">
    <property type="entry name" value="T4SS_component"/>
</dbReference>
<dbReference type="Gene3D" id="3.40.50.300">
    <property type="entry name" value="P-loop containing nucleotide triphosphate hydrolases"/>
    <property type="match status" value="1"/>
</dbReference>
<dbReference type="EMBL" id="JAOWLY010000016">
    <property type="protein sequence ID" value="MDG4984944.1"/>
    <property type="molecule type" value="Genomic_DNA"/>
</dbReference>
<feature type="region of interest" description="Disordered" evidence="1">
    <location>
        <begin position="1"/>
        <end position="22"/>
    </location>
</feature>
<dbReference type="RefSeq" id="WP_098384374.1">
    <property type="nucleotide sequence ID" value="NZ_JAOWLY010000016.1"/>
</dbReference>
<evidence type="ECO:0000313" key="3">
    <source>
        <dbReference type="EMBL" id="MDG4984944.1"/>
    </source>
</evidence>
<reference evidence="3" key="1">
    <citation type="submission" date="2022-10" db="EMBL/GenBank/DDBJ databases">
        <authorList>
            <person name="Turner M.S."/>
            <person name="Huang W."/>
        </authorList>
    </citation>
    <scope>NUCLEOTIDE SEQUENCE</scope>
    <source>
        <strain evidence="3">3</strain>
    </source>
</reference>
<name>A0A9X4NJP0_9LACT</name>
<feature type="compositionally biased region" description="Basic residues" evidence="1">
    <location>
        <begin position="1"/>
        <end position="20"/>
    </location>
</feature>
<comment type="caution">
    <text evidence="3">The sequence shown here is derived from an EMBL/GenBank/DDBJ whole genome shotgun (WGS) entry which is preliminary data.</text>
</comment>
<dbReference type="Pfam" id="PF01935">
    <property type="entry name" value="DUF87"/>
    <property type="match status" value="1"/>
</dbReference>
<feature type="domain" description="Helicase HerA central" evidence="2">
    <location>
        <begin position="450"/>
        <end position="588"/>
    </location>
</feature>
<evidence type="ECO:0000313" key="4">
    <source>
        <dbReference type="Proteomes" id="UP001152614"/>
    </source>
</evidence>
<organism evidence="3 4">
    <name type="scientific">Lactococcus lactis</name>
    <dbReference type="NCBI Taxonomy" id="1358"/>
    <lineage>
        <taxon>Bacteria</taxon>
        <taxon>Bacillati</taxon>
        <taxon>Bacillota</taxon>
        <taxon>Bacilli</taxon>
        <taxon>Lactobacillales</taxon>
        <taxon>Streptococcaceae</taxon>
        <taxon>Lactococcus</taxon>
    </lineage>
</organism>
<dbReference type="AlphaFoldDB" id="A0A9X4NJP0"/>
<dbReference type="InterPro" id="IPR002789">
    <property type="entry name" value="HerA_central"/>
</dbReference>
<evidence type="ECO:0000256" key="1">
    <source>
        <dbReference type="SAM" id="MobiDB-lite"/>
    </source>
</evidence>
<gene>
    <name evidence="3" type="ORF">OGZ51_12395</name>
</gene>
<sequence length="784" mass="88958">MISKNRKKLKNQTSNKKKSKAATTQNSLMYTALFENGMMHVVDKTFSNTYELGAITYSTATDEEQKNILSRYNAAINQLSETEHFQLTLLVTKNPKDHYMKEAAYLYQKDGFDDLREEFNEIIEDNYDRGRNNFNVERYITLSTEADNQRKAMHRLESVSDTFAEELREVNSPLVRLNGMERLKVLNKLLRPGKPIYGSYEDIARSNRTTKDMIAPDFLEFNMRTKLDFQIDDKFGEVLYLREFPRNLSDELFKDLTEAEVEMAITIHGTPYSISDTNQRLRNEVTDVEIEVIKREMKASSRGYNTQHIARTTKELKADLDEQIEFVSETGDKQISSTFMVYVWSDSKEQLQQDIAKVKSVGDKYGAVFDPFYLTQEMALNSSLPLGKNYMDFERMFLRDLITPNISINSPYTSMDVQHEGGTYYGINQLSKNNILINRSGEEMANGNGGIMAVSGGGKSFAGKTEMISTLLKNPKDEIIILDPEREYSPIASRLNGVVVPVAPGTNTAINIMELPDSKDIAKDDNPVALKADFLISIFGDLVGGLSSTQRGIVDTITTTTYHKYSNPSLQDWYEELKADARPQAQELVGELEIYVTGSLNMFAKPTNVNTDSRLTIYDMHSLKNEMSVLGYMVILDRVWNKVAANKRKGITTRVYIDEFQIIMNPSQNELLRTKAADIYSRIRKYGGIPTFMTQSAETMLSTEQGRSILFNSDFLILLEQKLDVYKSIVDKYELTPKQASYLKNPGKGKGLIIAGGKVIPFNNTIPTGTKLFEIMDTKVKVSE</sequence>
<dbReference type="Proteomes" id="UP001152614">
    <property type="component" value="Unassembled WGS sequence"/>
</dbReference>
<evidence type="ECO:0000259" key="2">
    <source>
        <dbReference type="Pfam" id="PF01935"/>
    </source>
</evidence>
<dbReference type="InterPro" id="IPR027417">
    <property type="entry name" value="P-loop_NTPase"/>
</dbReference>
<reference evidence="3" key="2">
    <citation type="journal article" date="2023" name="Food Microbiol.">
        <title>Evaluation of the fermentation potential of lactic acid bacteria isolated from herbs, fruits and vegetables as starter cultures in nut-based milk alternatives.</title>
        <authorList>
            <person name="Huang W."/>
            <person name="Dong A."/>
            <person name="Pham H.T."/>
            <person name="Zhou C."/>
            <person name="Huo Z."/>
            <person name="Watjen A.P."/>
            <person name="Prakash S."/>
            <person name="Bang-Berthelsen C.H."/>
            <person name="Turner M.S."/>
        </authorList>
    </citation>
    <scope>NUCLEOTIDE SEQUENCE</scope>
    <source>
        <strain evidence="3">3</strain>
    </source>
</reference>